<dbReference type="Pfam" id="PF08281">
    <property type="entry name" value="Sigma70_r4_2"/>
    <property type="match status" value="1"/>
</dbReference>
<evidence type="ECO:0000256" key="2">
    <source>
        <dbReference type="ARBA" id="ARBA00023015"/>
    </source>
</evidence>
<dbReference type="GO" id="GO:0003677">
    <property type="term" value="F:DNA binding"/>
    <property type="evidence" value="ECO:0007669"/>
    <property type="project" value="InterPro"/>
</dbReference>
<comment type="caution">
    <text evidence="6">The sequence shown here is derived from an EMBL/GenBank/DDBJ whole genome shotgun (WGS) entry which is preliminary data.</text>
</comment>
<dbReference type="SUPFAM" id="SSF88659">
    <property type="entry name" value="Sigma3 and sigma4 domains of RNA polymerase sigma factors"/>
    <property type="match status" value="1"/>
</dbReference>
<dbReference type="InterPro" id="IPR013324">
    <property type="entry name" value="RNA_pol_sigma_r3/r4-like"/>
</dbReference>
<dbReference type="PANTHER" id="PTHR43133:SF46">
    <property type="entry name" value="RNA POLYMERASE SIGMA-70 FACTOR ECF SUBFAMILY"/>
    <property type="match status" value="1"/>
</dbReference>
<dbReference type="InterPro" id="IPR014284">
    <property type="entry name" value="RNA_pol_sigma-70_dom"/>
</dbReference>
<evidence type="ECO:0000313" key="7">
    <source>
        <dbReference type="Proteomes" id="UP001142175"/>
    </source>
</evidence>
<dbReference type="PANTHER" id="PTHR43133">
    <property type="entry name" value="RNA POLYMERASE ECF-TYPE SIGMA FACTO"/>
    <property type="match status" value="1"/>
</dbReference>
<dbReference type="SUPFAM" id="SSF88946">
    <property type="entry name" value="Sigma2 domain of RNA polymerase sigma factors"/>
    <property type="match status" value="1"/>
</dbReference>
<keyword evidence="4" id="KW-0804">Transcription</keyword>
<gene>
    <name evidence="6" type="ORF">NU887_03715</name>
</gene>
<sequence length="201" mass="24032">MQDLQNSREFENPFSFSKDNGHLADDASIWNLFKSGNESAFIKIYESNFDRLYAYGLRITKDKDLVKDSIQDLFIELRKGRNNLGNTDNIKFYLFKCLKRKIIKESGKWYSNLEDINDNYFFSFNFSHEHHLINRQIDEEQVMKLDLAVKKLSPRKKEVIYYFFYEGLSYQQIQEIMGLENIKSARNLIYKALDFLREVLK</sequence>
<dbReference type="RefSeq" id="WP_258422001.1">
    <property type="nucleotide sequence ID" value="NZ_JANAEZ010000001.1"/>
</dbReference>
<feature type="domain" description="RNA polymerase sigma factor 70 region 4 type 2" evidence="5">
    <location>
        <begin position="144"/>
        <end position="193"/>
    </location>
</feature>
<dbReference type="Gene3D" id="1.10.1740.10">
    <property type="match status" value="1"/>
</dbReference>
<dbReference type="GO" id="GO:0006352">
    <property type="term" value="P:DNA-templated transcription initiation"/>
    <property type="evidence" value="ECO:0007669"/>
    <property type="project" value="InterPro"/>
</dbReference>
<organism evidence="6 7">
    <name type="scientific">Aquiflexum gelatinilyticum</name>
    <dbReference type="NCBI Taxonomy" id="2961943"/>
    <lineage>
        <taxon>Bacteria</taxon>
        <taxon>Pseudomonadati</taxon>
        <taxon>Bacteroidota</taxon>
        <taxon>Cytophagia</taxon>
        <taxon>Cytophagales</taxon>
        <taxon>Cyclobacteriaceae</taxon>
        <taxon>Aquiflexum</taxon>
    </lineage>
</organism>
<protein>
    <submittedName>
        <fullName evidence="6">Sigma-70 family RNA polymerase sigma factor</fullName>
    </submittedName>
</protein>
<dbReference type="InterPro" id="IPR013325">
    <property type="entry name" value="RNA_pol_sigma_r2"/>
</dbReference>
<name>A0A9X2P4M2_9BACT</name>
<reference evidence="6" key="1">
    <citation type="submission" date="2022-08" db="EMBL/GenBank/DDBJ databases">
        <authorList>
            <person name="Zhang D."/>
        </authorList>
    </citation>
    <scope>NUCLEOTIDE SEQUENCE</scope>
    <source>
        <strain evidence="6">XJ19-11</strain>
    </source>
</reference>
<keyword evidence="7" id="KW-1185">Reference proteome</keyword>
<accession>A0A9X2P4M2</accession>
<dbReference type="InterPro" id="IPR039425">
    <property type="entry name" value="RNA_pol_sigma-70-like"/>
</dbReference>
<keyword evidence="3" id="KW-0731">Sigma factor</keyword>
<keyword evidence="2" id="KW-0805">Transcription regulation</keyword>
<comment type="similarity">
    <text evidence="1">Belongs to the sigma-70 factor family. ECF subfamily.</text>
</comment>
<evidence type="ECO:0000256" key="1">
    <source>
        <dbReference type="ARBA" id="ARBA00010641"/>
    </source>
</evidence>
<evidence type="ECO:0000256" key="3">
    <source>
        <dbReference type="ARBA" id="ARBA00023082"/>
    </source>
</evidence>
<dbReference type="Proteomes" id="UP001142175">
    <property type="component" value="Unassembled WGS sequence"/>
</dbReference>
<evidence type="ECO:0000259" key="5">
    <source>
        <dbReference type="Pfam" id="PF08281"/>
    </source>
</evidence>
<dbReference type="Gene3D" id="1.10.10.10">
    <property type="entry name" value="Winged helix-like DNA-binding domain superfamily/Winged helix DNA-binding domain"/>
    <property type="match status" value="1"/>
</dbReference>
<proteinExistence type="inferred from homology"/>
<dbReference type="AlphaFoldDB" id="A0A9X2P4M2"/>
<evidence type="ECO:0000313" key="6">
    <source>
        <dbReference type="EMBL" id="MCR9014128.1"/>
    </source>
</evidence>
<dbReference type="InterPro" id="IPR036388">
    <property type="entry name" value="WH-like_DNA-bd_sf"/>
</dbReference>
<evidence type="ECO:0000256" key="4">
    <source>
        <dbReference type="ARBA" id="ARBA00023163"/>
    </source>
</evidence>
<dbReference type="EMBL" id="JANSUY010000001">
    <property type="protein sequence ID" value="MCR9014128.1"/>
    <property type="molecule type" value="Genomic_DNA"/>
</dbReference>
<dbReference type="NCBIfam" id="TIGR02937">
    <property type="entry name" value="sigma70-ECF"/>
    <property type="match status" value="1"/>
</dbReference>
<dbReference type="GO" id="GO:0016987">
    <property type="term" value="F:sigma factor activity"/>
    <property type="evidence" value="ECO:0007669"/>
    <property type="project" value="UniProtKB-KW"/>
</dbReference>
<dbReference type="CDD" id="cd06171">
    <property type="entry name" value="Sigma70_r4"/>
    <property type="match status" value="1"/>
</dbReference>
<dbReference type="InterPro" id="IPR013249">
    <property type="entry name" value="RNA_pol_sigma70_r4_t2"/>
</dbReference>